<protein>
    <recommendedName>
        <fullName evidence="6">C-C motif chemokine</fullName>
    </recommendedName>
</protein>
<dbReference type="PROSITE" id="PS51257">
    <property type="entry name" value="PROKAR_LIPOPROTEIN"/>
    <property type="match status" value="1"/>
</dbReference>
<dbReference type="GO" id="GO:0006954">
    <property type="term" value="P:inflammatory response"/>
    <property type="evidence" value="ECO:0007669"/>
    <property type="project" value="TreeGrafter"/>
</dbReference>
<dbReference type="FunFam" id="2.40.50.40:FF:000002">
    <property type="entry name" value="C-C motif chemokine"/>
    <property type="match status" value="1"/>
</dbReference>
<comment type="caution">
    <text evidence="8">The sequence shown here is derived from an EMBL/GenBank/DDBJ whole genome shotgun (WGS) entry which is preliminary data.</text>
</comment>
<dbReference type="InterPro" id="IPR036048">
    <property type="entry name" value="Interleukin_8-like_sf"/>
</dbReference>
<keyword evidence="9" id="KW-1185">Reference proteome</keyword>
<keyword evidence="6" id="KW-0964">Secreted</keyword>
<evidence type="ECO:0000259" key="7">
    <source>
        <dbReference type="SMART" id="SM00199"/>
    </source>
</evidence>
<dbReference type="STRING" id="12930.A0A0Q3SYD9"/>
<evidence type="ECO:0000256" key="3">
    <source>
        <dbReference type="ARBA" id="ARBA00022514"/>
    </source>
</evidence>
<dbReference type="InterPro" id="IPR001811">
    <property type="entry name" value="Chemokine_IL8-like_dom"/>
</dbReference>
<evidence type="ECO:0000256" key="5">
    <source>
        <dbReference type="ARBA" id="ARBA00023157"/>
    </source>
</evidence>
<dbReference type="GO" id="GO:0061844">
    <property type="term" value="P:antimicrobial humoral immune response mediated by antimicrobial peptide"/>
    <property type="evidence" value="ECO:0007669"/>
    <property type="project" value="TreeGrafter"/>
</dbReference>
<dbReference type="GO" id="GO:0008009">
    <property type="term" value="F:chemokine activity"/>
    <property type="evidence" value="ECO:0007669"/>
    <property type="project" value="InterPro"/>
</dbReference>
<keyword evidence="4 6" id="KW-0732">Signal</keyword>
<dbReference type="PANTHER" id="PTHR12015:SF103">
    <property type="entry name" value="C-C MOTIF CHEMOKINE 4-RELATED"/>
    <property type="match status" value="1"/>
</dbReference>
<dbReference type="InterPro" id="IPR039809">
    <property type="entry name" value="Chemokine_b/g/d"/>
</dbReference>
<dbReference type="Pfam" id="PF00048">
    <property type="entry name" value="IL8"/>
    <property type="match status" value="1"/>
</dbReference>
<evidence type="ECO:0000256" key="4">
    <source>
        <dbReference type="ARBA" id="ARBA00022729"/>
    </source>
</evidence>
<dbReference type="OrthoDB" id="9447832at2759"/>
<dbReference type="GO" id="GO:0030335">
    <property type="term" value="P:positive regulation of cell migration"/>
    <property type="evidence" value="ECO:0007669"/>
    <property type="project" value="TreeGrafter"/>
</dbReference>
<keyword evidence="5" id="KW-1015">Disulfide bond</keyword>
<feature type="signal peptide" evidence="6">
    <location>
        <begin position="1"/>
        <end position="18"/>
    </location>
</feature>
<dbReference type="CDD" id="cd00272">
    <property type="entry name" value="Chemokine_CC"/>
    <property type="match status" value="1"/>
</dbReference>
<evidence type="ECO:0000313" key="9">
    <source>
        <dbReference type="Proteomes" id="UP000051836"/>
    </source>
</evidence>
<comment type="subcellular location">
    <subcellularLocation>
        <location evidence="6">Secreted</location>
    </subcellularLocation>
</comment>
<dbReference type="EMBL" id="LMAW01003214">
    <property type="protein sequence ID" value="KQK73358.1"/>
    <property type="molecule type" value="Genomic_DNA"/>
</dbReference>
<dbReference type="GO" id="GO:0005615">
    <property type="term" value="C:extracellular space"/>
    <property type="evidence" value="ECO:0007669"/>
    <property type="project" value="UniProtKB-KW"/>
</dbReference>
<feature type="domain" description="Chemokine interleukin-8-like" evidence="7">
    <location>
        <begin position="29"/>
        <end position="87"/>
    </location>
</feature>
<proteinExistence type="inferred from homology"/>
<dbReference type="PROSITE" id="PS00472">
    <property type="entry name" value="SMALL_CYTOKINES_CC"/>
    <property type="match status" value="1"/>
</dbReference>
<dbReference type="PANTHER" id="PTHR12015">
    <property type="entry name" value="SMALL INDUCIBLE CYTOKINE A"/>
    <property type="match status" value="1"/>
</dbReference>
<evidence type="ECO:0000313" key="8">
    <source>
        <dbReference type="EMBL" id="KQK73358.1"/>
    </source>
</evidence>
<evidence type="ECO:0000256" key="1">
    <source>
        <dbReference type="ARBA" id="ARBA00010868"/>
    </source>
</evidence>
<comment type="similarity">
    <text evidence="1 6">Belongs to the intercrine beta (chemokine CC) family.</text>
</comment>
<sequence>MKVSAAGFALLLIAASCSQIFSGPAGSDVPICCFSYTAHKLPHRRILRYYSTSTSCMLPAIVFVTKKGHQVCANPNHTWVQAYLNNLN</sequence>
<evidence type="ECO:0000256" key="2">
    <source>
        <dbReference type="ARBA" id="ARBA00022500"/>
    </source>
</evidence>
<feature type="chain" id="PRO_5005965341" description="C-C motif chemokine" evidence="6">
    <location>
        <begin position="19"/>
        <end position="88"/>
    </location>
</feature>
<evidence type="ECO:0000256" key="6">
    <source>
        <dbReference type="RuleBase" id="RU361150"/>
    </source>
</evidence>
<keyword evidence="3 6" id="KW-0202">Cytokine</keyword>
<dbReference type="Gene3D" id="2.40.50.40">
    <property type="match status" value="1"/>
</dbReference>
<name>A0A0Q3SYD9_AMAAE</name>
<dbReference type="SUPFAM" id="SSF54117">
    <property type="entry name" value="Interleukin 8-like chemokines"/>
    <property type="match status" value="1"/>
</dbReference>
<organism evidence="8 9">
    <name type="scientific">Amazona aestiva</name>
    <name type="common">Blue-fronted Amazon parrot</name>
    <dbReference type="NCBI Taxonomy" id="12930"/>
    <lineage>
        <taxon>Eukaryota</taxon>
        <taxon>Metazoa</taxon>
        <taxon>Chordata</taxon>
        <taxon>Craniata</taxon>
        <taxon>Vertebrata</taxon>
        <taxon>Euteleostomi</taxon>
        <taxon>Archelosauria</taxon>
        <taxon>Archosauria</taxon>
        <taxon>Dinosauria</taxon>
        <taxon>Saurischia</taxon>
        <taxon>Theropoda</taxon>
        <taxon>Coelurosauria</taxon>
        <taxon>Aves</taxon>
        <taxon>Neognathae</taxon>
        <taxon>Neoaves</taxon>
        <taxon>Telluraves</taxon>
        <taxon>Australaves</taxon>
        <taxon>Psittaciformes</taxon>
        <taxon>Psittacidae</taxon>
        <taxon>Amazona</taxon>
    </lineage>
</organism>
<dbReference type="GO" id="GO:0048245">
    <property type="term" value="P:eosinophil chemotaxis"/>
    <property type="evidence" value="ECO:0007669"/>
    <property type="project" value="TreeGrafter"/>
</dbReference>
<dbReference type="GO" id="GO:0070098">
    <property type="term" value="P:chemokine-mediated signaling pathway"/>
    <property type="evidence" value="ECO:0007669"/>
    <property type="project" value="TreeGrafter"/>
</dbReference>
<reference evidence="8 9" key="1">
    <citation type="submission" date="2015-10" db="EMBL/GenBank/DDBJ databases">
        <authorList>
            <person name="Gilbert D.G."/>
        </authorList>
    </citation>
    <scope>NUCLEOTIDE SEQUENCE [LARGE SCALE GENOMIC DNA]</scope>
    <source>
        <strain evidence="8">FVVF132</strain>
    </source>
</reference>
<gene>
    <name evidence="8" type="ORF">AAES_167806</name>
</gene>
<keyword evidence="2 6" id="KW-0145">Chemotaxis</keyword>
<dbReference type="GO" id="GO:0048020">
    <property type="term" value="F:CCR chemokine receptor binding"/>
    <property type="evidence" value="ECO:0007669"/>
    <property type="project" value="TreeGrafter"/>
</dbReference>
<dbReference type="Proteomes" id="UP000051836">
    <property type="component" value="Unassembled WGS sequence"/>
</dbReference>
<accession>A0A0Q3SYD9</accession>
<dbReference type="SMART" id="SM00199">
    <property type="entry name" value="SCY"/>
    <property type="match status" value="1"/>
</dbReference>
<dbReference type="AlphaFoldDB" id="A0A0Q3SYD9"/>
<dbReference type="InterPro" id="IPR000827">
    <property type="entry name" value="Chemokine_CC_CS"/>
</dbReference>